<evidence type="ECO:0000313" key="11">
    <source>
        <dbReference type="EMBL" id="MBZ0060611.1"/>
    </source>
</evidence>
<evidence type="ECO:0000256" key="7">
    <source>
        <dbReference type="ARBA" id="ARBA00022989"/>
    </source>
</evidence>
<feature type="transmembrane region" description="Helical" evidence="9">
    <location>
        <begin position="36"/>
        <end position="60"/>
    </location>
</feature>
<evidence type="ECO:0000256" key="5">
    <source>
        <dbReference type="ARBA" id="ARBA00022692"/>
    </source>
</evidence>
<feature type="transmembrane region" description="Helical" evidence="9">
    <location>
        <begin position="316"/>
        <end position="333"/>
    </location>
</feature>
<feature type="domain" description="Major facilitator superfamily (MFS) profile" evidence="10">
    <location>
        <begin position="1"/>
        <end position="409"/>
    </location>
</feature>
<dbReference type="EMBL" id="JADMNK010000020">
    <property type="protein sequence ID" value="MBZ0060611.1"/>
    <property type="molecule type" value="Genomic_DNA"/>
</dbReference>
<dbReference type="InterPro" id="IPR005829">
    <property type="entry name" value="Sugar_transporter_CS"/>
</dbReference>
<feature type="transmembrane region" description="Helical" evidence="9">
    <location>
        <begin position="12"/>
        <end position="30"/>
    </location>
</feature>
<feature type="transmembrane region" description="Helical" evidence="9">
    <location>
        <begin position="263"/>
        <end position="283"/>
    </location>
</feature>
<organism evidence="11 12">
    <name type="scientific">Leclercia barmai</name>
    <dbReference type="NCBI Taxonomy" id="2785629"/>
    <lineage>
        <taxon>Bacteria</taxon>
        <taxon>Pseudomonadati</taxon>
        <taxon>Pseudomonadota</taxon>
        <taxon>Gammaproteobacteria</taxon>
        <taxon>Enterobacterales</taxon>
        <taxon>Enterobacteriaceae</taxon>
        <taxon>Leclercia</taxon>
    </lineage>
</organism>
<evidence type="ECO:0000256" key="6">
    <source>
        <dbReference type="ARBA" id="ARBA00022847"/>
    </source>
</evidence>
<evidence type="ECO:0000259" key="10">
    <source>
        <dbReference type="PROSITE" id="PS50850"/>
    </source>
</evidence>
<gene>
    <name evidence="11" type="ORF">ITX56_23035</name>
</gene>
<dbReference type="Proteomes" id="UP000706580">
    <property type="component" value="Unassembled WGS sequence"/>
</dbReference>
<dbReference type="PROSITE" id="PS00216">
    <property type="entry name" value="SUGAR_TRANSPORT_1"/>
    <property type="match status" value="1"/>
</dbReference>
<dbReference type="InterPro" id="IPR011701">
    <property type="entry name" value="MFS"/>
</dbReference>
<dbReference type="PANTHER" id="PTHR43528:SF1">
    <property type="entry name" value="ALPHA-KETOGLUTARATE PERMEASE"/>
    <property type="match status" value="1"/>
</dbReference>
<feature type="transmembrane region" description="Helical" evidence="9">
    <location>
        <begin position="72"/>
        <end position="90"/>
    </location>
</feature>
<proteinExistence type="inferred from homology"/>
<keyword evidence="4" id="KW-1003">Cell membrane</keyword>
<dbReference type="PROSITE" id="PS50850">
    <property type="entry name" value="MFS"/>
    <property type="match status" value="1"/>
</dbReference>
<keyword evidence="6" id="KW-0769">Symport</keyword>
<evidence type="ECO:0000256" key="3">
    <source>
        <dbReference type="ARBA" id="ARBA00022448"/>
    </source>
</evidence>
<dbReference type="InterPro" id="IPR036259">
    <property type="entry name" value="MFS_trans_sf"/>
</dbReference>
<keyword evidence="3" id="KW-0813">Transport</keyword>
<dbReference type="Gene3D" id="1.20.1250.20">
    <property type="entry name" value="MFS general substrate transporter like domains"/>
    <property type="match status" value="2"/>
</dbReference>
<dbReference type="Pfam" id="PF07690">
    <property type="entry name" value="MFS_1"/>
    <property type="match status" value="1"/>
</dbReference>
<comment type="subcellular location">
    <subcellularLocation>
        <location evidence="1">Cell membrane</location>
        <topology evidence="1">Multi-pass membrane protein</topology>
    </subcellularLocation>
</comment>
<keyword evidence="5 9" id="KW-0812">Transmembrane</keyword>
<comment type="similarity">
    <text evidence="2">Belongs to the major facilitator superfamily. Metabolite:H+ Symporter (MHS) family (TC 2.A.1.6) family.</text>
</comment>
<evidence type="ECO:0000256" key="9">
    <source>
        <dbReference type="SAM" id="Phobius"/>
    </source>
</evidence>
<dbReference type="Pfam" id="PF00083">
    <property type="entry name" value="Sugar_tr"/>
    <property type="match status" value="1"/>
</dbReference>
<keyword evidence="8 9" id="KW-0472">Membrane</keyword>
<dbReference type="PANTHER" id="PTHR43528">
    <property type="entry name" value="ALPHA-KETOGLUTARATE PERMEASE"/>
    <property type="match status" value="1"/>
</dbReference>
<evidence type="ECO:0000313" key="12">
    <source>
        <dbReference type="Proteomes" id="UP000706580"/>
    </source>
</evidence>
<reference evidence="11 12" key="1">
    <citation type="submission" date="2020-11" db="EMBL/GenBank/DDBJ databases">
        <title>Draft Genome of Enterobacter sp. strain EMC7.</title>
        <authorList>
            <person name="Barman P."/>
            <person name="Sinha S."/>
            <person name="Sen S."/>
            <person name="Chakraborty R."/>
        </authorList>
    </citation>
    <scope>NUCLEOTIDE SEQUENCE [LARGE SCALE GENOMIC DNA]</scope>
    <source>
        <strain evidence="11 12">EMC7</strain>
    </source>
</reference>
<accession>A0ABS7S213</accession>
<dbReference type="SUPFAM" id="SSF103473">
    <property type="entry name" value="MFS general substrate transporter"/>
    <property type="match status" value="1"/>
</dbReference>
<protein>
    <submittedName>
        <fullName evidence="11">MFS transporter</fullName>
    </submittedName>
</protein>
<feature type="transmembrane region" description="Helical" evidence="9">
    <location>
        <begin position="385"/>
        <end position="404"/>
    </location>
</feature>
<feature type="transmembrane region" description="Helical" evidence="9">
    <location>
        <begin position="292"/>
        <end position="310"/>
    </location>
</feature>
<dbReference type="InterPro" id="IPR051084">
    <property type="entry name" value="H+-coupled_symporters"/>
</dbReference>
<evidence type="ECO:0000256" key="8">
    <source>
        <dbReference type="ARBA" id="ARBA00023136"/>
    </source>
</evidence>
<name>A0ABS7S213_9ENTR</name>
<feature type="transmembrane region" description="Helical" evidence="9">
    <location>
        <begin position="172"/>
        <end position="191"/>
    </location>
</feature>
<feature type="transmembrane region" description="Helical" evidence="9">
    <location>
        <begin position="137"/>
        <end position="160"/>
    </location>
</feature>
<keyword evidence="7 9" id="KW-1133">Transmembrane helix</keyword>
<evidence type="ECO:0000256" key="1">
    <source>
        <dbReference type="ARBA" id="ARBA00004651"/>
    </source>
</evidence>
<dbReference type="InterPro" id="IPR005828">
    <property type="entry name" value="MFS_sugar_transport-like"/>
</dbReference>
<feature type="transmembrane region" description="Helical" evidence="9">
    <location>
        <begin position="225"/>
        <end position="243"/>
    </location>
</feature>
<feature type="transmembrane region" description="Helical" evidence="9">
    <location>
        <begin position="354"/>
        <end position="373"/>
    </location>
</feature>
<keyword evidence="12" id="KW-1185">Reference proteome</keyword>
<dbReference type="InterPro" id="IPR020846">
    <property type="entry name" value="MFS_dom"/>
</dbReference>
<dbReference type="PROSITE" id="PS00217">
    <property type="entry name" value="SUGAR_TRANSPORT_2"/>
    <property type="match status" value="1"/>
</dbReference>
<feature type="transmembrane region" description="Helical" evidence="9">
    <location>
        <begin position="96"/>
        <end position="116"/>
    </location>
</feature>
<comment type="caution">
    <text evidence="11">The sequence shown here is derived from an EMBL/GenBank/DDBJ whole genome shotgun (WGS) entry which is preliminary data.</text>
</comment>
<sequence length="414" mass="44628">MFATGIGHFVEWFDFGLYGTLAALIGMHFFHAEDPLTALLSSFAVFGAGFVMRPLGGLWFGSLGDRIGRRRVLATVILLTSGATFLIGLLPTFSQAGLLAPVLLVLVRLVQGFAAGGESAGATTFLAEYAPAHRRGFFTCWIDNFGFLAFVAASGLVLLLTSVLGESAMNDWGWRIPFLLAGPLGWIGLWLRTHLEDSPEFLALKKSHKTEAAPLHTAVTTERRALGFCIGFVAIKAVGHWMLQAFIPGYLATELRFPQEQAYFITTLGLLAVAVMIPFMGYLSDKFGRRPLMLAGCIGFILVSWPAMALMAQGNIFAAILAMLLLGLCIALFDGASSAAMAELFPTRIRFGSIAIAYNLAVAFFGGITPWFSTYLLVESGNQHSPALFIMAAALISFLTVLRAKETAGLPLRP</sequence>
<evidence type="ECO:0000256" key="4">
    <source>
        <dbReference type="ARBA" id="ARBA00022475"/>
    </source>
</evidence>
<evidence type="ECO:0000256" key="2">
    <source>
        <dbReference type="ARBA" id="ARBA00008240"/>
    </source>
</evidence>